<reference evidence="1" key="1">
    <citation type="submission" date="2009-10" db="EMBL/GenBank/DDBJ databases">
        <title>Diversity of trophic interactions inside an arsenic-rich microbial ecosystem.</title>
        <authorList>
            <person name="Bertin P.N."/>
            <person name="Heinrich-Salmeron A."/>
            <person name="Pelletier E."/>
            <person name="Goulhen-Chollet F."/>
            <person name="Arsene-Ploetze F."/>
            <person name="Gallien S."/>
            <person name="Calteau A."/>
            <person name="Vallenet D."/>
            <person name="Casiot C."/>
            <person name="Chane-Woon-Ming B."/>
            <person name="Giloteaux L."/>
            <person name="Barakat M."/>
            <person name="Bonnefoy V."/>
            <person name="Bruneel O."/>
            <person name="Chandler M."/>
            <person name="Cleiss J."/>
            <person name="Duran R."/>
            <person name="Elbaz-Poulichet F."/>
            <person name="Fonknechten N."/>
            <person name="Lauga B."/>
            <person name="Mornico D."/>
            <person name="Ortet P."/>
            <person name="Schaeffer C."/>
            <person name="Siguier P."/>
            <person name="Alexander Thil Smith A."/>
            <person name="Van Dorsselaer A."/>
            <person name="Weissenbach J."/>
            <person name="Medigue C."/>
            <person name="Le Paslier D."/>
        </authorList>
    </citation>
    <scope>NUCLEOTIDE SEQUENCE</scope>
</reference>
<protein>
    <submittedName>
        <fullName evidence="1">Uncharacterized protein</fullName>
    </submittedName>
</protein>
<comment type="caution">
    <text evidence="1">The sequence shown here is derived from an EMBL/GenBank/DDBJ whole genome shotgun (WGS) entry which is preliminary data.</text>
</comment>
<proteinExistence type="predicted"/>
<dbReference type="AlphaFoldDB" id="E6QJI3"/>
<evidence type="ECO:0000313" key="1">
    <source>
        <dbReference type="EMBL" id="CBI07399.1"/>
    </source>
</evidence>
<name>E6QJI3_9ZZZZ</name>
<gene>
    <name evidence="1" type="ORF">CARN6_0732</name>
</gene>
<accession>E6QJI3</accession>
<organism evidence="1">
    <name type="scientific">mine drainage metagenome</name>
    <dbReference type="NCBI Taxonomy" id="410659"/>
    <lineage>
        <taxon>unclassified sequences</taxon>
        <taxon>metagenomes</taxon>
        <taxon>ecological metagenomes</taxon>
    </lineage>
</organism>
<sequence>MTGPSVSFSRLRANEVLTVPETTITIYTTLVRKSARLHSPCTWRRPRNENCRNPITDLMMPKTGSHAESVSDGRNAQRLTVRPWALRAQRGEWITCFRARASRSCVVRG</sequence>
<dbReference type="EMBL" id="CABQ01000088">
    <property type="protein sequence ID" value="CBI07399.1"/>
    <property type="molecule type" value="Genomic_DNA"/>
</dbReference>